<dbReference type="Gene3D" id="2.60.40.10">
    <property type="entry name" value="Immunoglobulins"/>
    <property type="match status" value="1"/>
</dbReference>
<evidence type="ECO:0000313" key="7">
    <source>
        <dbReference type="EMBL" id="MBB6634217.1"/>
    </source>
</evidence>
<dbReference type="InterPro" id="IPR006102">
    <property type="entry name" value="Ig-like_GH2"/>
</dbReference>
<dbReference type="AlphaFoldDB" id="A0A841SX71"/>
<evidence type="ECO:0000259" key="4">
    <source>
        <dbReference type="Pfam" id="PF00703"/>
    </source>
</evidence>
<dbReference type="SUPFAM" id="SSF51445">
    <property type="entry name" value="(Trans)glycosidases"/>
    <property type="match status" value="1"/>
</dbReference>
<comment type="similarity">
    <text evidence="1">Belongs to the glycosyl hydrolase 2 family.</text>
</comment>
<dbReference type="GO" id="GO:0004553">
    <property type="term" value="F:hydrolase activity, hydrolyzing O-glycosyl compounds"/>
    <property type="evidence" value="ECO:0007669"/>
    <property type="project" value="InterPro"/>
</dbReference>
<dbReference type="GO" id="GO:0005975">
    <property type="term" value="P:carbohydrate metabolic process"/>
    <property type="evidence" value="ECO:0007669"/>
    <property type="project" value="InterPro"/>
</dbReference>
<dbReference type="InterPro" id="IPR036156">
    <property type="entry name" value="Beta-gal/glucu_dom_sf"/>
</dbReference>
<dbReference type="InterPro" id="IPR051913">
    <property type="entry name" value="GH2_Domain-Containing"/>
</dbReference>
<keyword evidence="2 7" id="KW-0378">Hydrolase</keyword>
<evidence type="ECO:0000256" key="2">
    <source>
        <dbReference type="ARBA" id="ARBA00022801"/>
    </source>
</evidence>
<sequence>MTTAHYVKDYPRPQFVRDNWLSLNGGWDFRFDDGNIGERSRWYENLQGDRTIQVPFTYETSASGIGEEKFHPYVWYQREWVAPTDLGDRRVILHFQAVDYVAKVWVNGAFAGRHQGGYAAFSFDITDSLEQAPGASNRIVVKVEDSMSCTQPRGKQRWVPDNFECFYVQTTGIWQSVWLEYVSPAHLKNVKITPDLDNRSVRFEYQTHFAPADGDTLRLETRISYRQQTMKQVQLLIDRPWLQLEVDLTHLANGPWMLTAWSPERPNLYDVEFTLYQGDRIVDQVYSYFGLRKISIEGNQVLLNNMPIYQRLILDQGYWPESHLTPPSEEALIADIDAILAMGYNGVRKHMKIEDSRFLYWCDVKGLLVWSEMAATFEFNDEAVQTFSAEWAEIVRQQYNHPSIVTWVPFNESWGIPQVLTHEKQQKFTESIYHLTKSLDPHRPVIVNDGWEHTVSDIVTLHDYEERGEALLKRYEDAEAVLGGRIAFNLARYAMARGYAYRGQPVIVSEFGGIAFQSGTGWGYGNQVEGDEAFIERFRSITQAIQDTDYICGYCYTQITDVQQEVNGLLTEDRKPKIPLNVIKAINLRQAIPSDTDS</sequence>
<organism evidence="7 8">
    <name type="scientific">Cohnella thailandensis</name>
    <dbReference type="NCBI Taxonomy" id="557557"/>
    <lineage>
        <taxon>Bacteria</taxon>
        <taxon>Bacillati</taxon>
        <taxon>Bacillota</taxon>
        <taxon>Bacilli</taxon>
        <taxon>Bacillales</taxon>
        <taxon>Paenibacillaceae</taxon>
        <taxon>Cohnella</taxon>
    </lineage>
</organism>
<reference evidence="7 8" key="1">
    <citation type="submission" date="2020-08" db="EMBL/GenBank/DDBJ databases">
        <title>Cohnella phylogeny.</title>
        <authorList>
            <person name="Dunlap C."/>
        </authorList>
    </citation>
    <scope>NUCLEOTIDE SEQUENCE [LARGE SCALE GENOMIC DNA]</scope>
    <source>
        <strain evidence="7 8">DSM 25241</strain>
    </source>
</reference>
<evidence type="ECO:0000256" key="3">
    <source>
        <dbReference type="ARBA" id="ARBA00023295"/>
    </source>
</evidence>
<protein>
    <submittedName>
        <fullName evidence="7">Glycoside hydrolase family 2</fullName>
    </submittedName>
</protein>
<dbReference type="PANTHER" id="PTHR42732:SF3">
    <property type="entry name" value="HYDROLASE"/>
    <property type="match status" value="1"/>
</dbReference>
<dbReference type="Proteomes" id="UP000535838">
    <property type="component" value="Unassembled WGS sequence"/>
</dbReference>
<evidence type="ECO:0000313" key="8">
    <source>
        <dbReference type="Proteomes" id="UP000535838"/>
    </source>
</evidence>
<dbReference type="InterPro" id="IPR006103">
    <property type="entry name" value="Glyco_hydro_2_cat"/>
</dbReference>
<dbReference type="InterPro" id="IPR006104">
    <property type="entry name" value="Glyco_hydro_2_N"/>
</dbReference>
<dbReference type="SUPFAM" id="SSF49785">
    <property type="entry name" value="Galactose-binding domain-like"/>
    <property type="match status" value="1"/>
</dbReference>
<keyword evidence="3" id="KW-0326">Glycosidase</keyword>
<evidence type="ECO:0000259" key="5">
    <source>
        <dbReference type="Pfam" id="PF02836"/>
    </source>
</evidence>
<feature type="domain" description="Glycoside hydrolase family 2 immunoglobulin-like beta-sandwich" evidence="4">
    <location>
        <begin position="185"/>
        <end position="292"/>
    </location>
</feature>
<dbReference type="Pfam" id="PF02836">
    <property type="entry name" value="Glyco_hydro_2_C"/>
    <property type="match status" value="1"/>
</dbReference>
<dbReference type="Pfam" id="PF02837">
    <property type="entry name" value="Glyco_hydro_2_N"/>
    <property type="match status" value="1"/>
</dbReference>
<dbReference type="SUPFAM" id="SSF49303">
    <property type="entry name" value="beta-Galactosidase/glucuronidase domain"/>
    <property type="match status" value="1"/>
</dbReference>
<proteinExistence type="inferred from homology"/>
<gene>
    <name evidence="7" type="ORF">H7B67_08855</name>
</gene>
<dbReference type="InterPro" id="IPR013783">
    <property type="entry name" value="Ig-like_fold"/>
</dbReference>
<dbReference type="PANTHER" id="PTHR42732">
    <property type="entry name" value="BETA-GALACTOSIDASE"/>
    <property type="match status" value="1"/>
</dbReference>
<name>A0A841SX71_9BACL</name>
<feature type="domain" description="Glycosyl hydrolases family 2 sugar binding" evidence="6">
    <location>
        <begin position="22"/>
        <end position="147"/>
    </location>
</feature>
<dbReference type="Gene3D" id="2.60.120.260">
    <property type="entry name" value="Galactose-binding domain-like"/>
    <property type="match status" value="1"/>
</dbReference>
<feature type="domain" description="Glycoside hydrolase family 2 catalytic" evidence="5">
    <location>
        <begin position="328"/>
        <end position="585"/>
    </location>
</feature>
<keyword evidence="8" id="KW-1185">Reference proteome</keyword>
<evidence type="ECO:0000256" key="1">
    <source>
        <dbReference type="ARBA" id="ARBA00007401"/>
    </source>
</evidence>
<dbReference type="EMBL" id="JACJVQ010000006">
    <property type="protein sequence ID" value="MBB6634217.1"/>
    <property type="molecule type" value="Genomic_DNA"/>
</dbReference>
<comment type="caution">
    <text evidence="7">The sequence shown here is derived from an EMBL/GenBank/DDBJ whole genome shotgun (WGS) entry which is preliminary data.</text>
</comment>
<dbReference type="InterPro" id="IPR017853">
    <property type="entry name" value="GH"/>
</dbReference>
<accession>A0A841SX71</accession>
<dbReference type="Gene3D" id="3.20.20.80">
    <property type="entry name" value="Glycosidases"/>
    <property type="match status" value="1"/>
</dbReference>
<evidence type="ECO:0000259" key="6">
    <source>
        <dbReference type="Pfam" id="PF02837"/>
    </source>
</evidence>
<dbReference type="InterPro" id="IPR008979">
    <property type="entry name" value="Galactose-bd-like_sf"/>
</dbReference>
<dbReference type="Pfam" id="PF00703">
    <property type="entry name" value="Glyco_hydro_2"/>
    <property type="match status" value="1"/>
</dbReference>
<dbReference type="RefSeq" id="WP_185119447.1">
    <property type="nucleotide sequence ID" value="NZ_JACJVQ010000006.1"/>
</dbReference>